<gene>
    <name evidence="2" type="ORF">BKA02_001979</name>
</gene>
<name>A0A7Y9JPR4_9MICO</name>
<dbReference type="InterPro" id="IPR050266">
    <property type="entry name" value="AB_hydrolase_sf"/>
</dbReference>
<dbReference type="InterPro" id="IPR029058">
    <property type="entry name" value="AB_hydrolase_fold"/>
</dbReference>
<dbReference type="AlphaFoldDB" id="A0A7Y9JPR4"/>
<accession>A0A7Y9JPR4</accession>
<dbReference type="EMBL" id="JACCBH010000001">
    <property type="protein sequence ID" value="NYD54924.1"/>
    <property type="molecule type" value="Genomic_DNA"/>
</dbReference>
<sequence>MTVSGSGERDVETHRHETSMGALLCLEAGSGPPLLYLHGVGDSGAMIPAIARLAARRRLIRPDHPGFLRSADAGFDGVADFALGYARLLDEEKLDRVDLVGCSLGGWIAAETALLRPERIRTLTLIDPAGLVGDEPPPDTFALSPAQTVPLTFATRAFRQGPPPSAETAALLARSRATARRVAGDPYMHDPGLAGRLAALRMLVHLIWGRQDGIIPASTSRAWTDALPHTRLTVIDDAGHLPHVEQPEAFRAATGHLEN</sequence>
<protein>
    <submittedName>
        <fullName evidence="2">Pimeloyl-ACP methyl ester carboxylesterase</fullName>
    </submittedName>
</protein>
<dbReference type="Pfam" id="PF12697">
    <property type="entry name" value="Abhydrolase_6"/>
    <property type="match status" value="1"/>
</dbReference>
<organism evidence="2 3">
    <name type="scientific">Microbacterium pseudoresistens</name>
    <dbReference type="NCBI Taxonomy" id="640634"/>
    <lineage>
        <taxon>Bacteria</taxon>
        <taxon>Bacillati</taxon>
        <taxon>Actinomycetota</taxon>
        <taxon>Actinomycetes</taxon>
        <taxon>Micrococcales</taxon>
        <taxon>Microbacteriaceae</taxon>
        <taxon>Microbacterium</taxon>
    </lineage>
</organism>
<evidence type="ECO:0000259" key="1">
    <source>
        <dbReference type="Pfam" id="PF12697"/>
    </source>
</evidence>
<dbReference type="PRINTS" id="PR00111">
    <property type="entry name" value="ABHYDROLASE"/>
</dbReference>
<feature type="domain" description="AB hydrolase-1" evidence="1">
    <location>
        <begin position="34"/>
        <end position="253"/>
    </location>
</feature>
<keyword evidence="3" id="KW-1185">Reference proteome</keyword>
<proteinExistence type="predicted"/>
<dbReference type="Gene3D" id="3.40.50.1820">
    <property type="entry name" value="alpha/beta hydrolase"/>
    <property type="match status" value="1"/>
</dbReference>
<dbReference type="InterPro" id="IPR000073">
    <property type="entry name" value="AB_hydrolase_1"/>
</dbReference>
<dbReference type="RefSeq" id="WP_179433637.1">
    <property type="nucleotide sequence ID" value="NZ_BAABLC010000002.1"/>
</dbReference>
<evidence type="ECO:0000313" key="3">
    <source>
        <dbReference type="Proteomes" id="UP000552045"/>
    </source>
</evidence>
<dbReference type="GO" id="GO:0003824">
    <property type="term" value="F:catalytic activity"/>
    <property type="evidence" value="ECO:0007669"/>
    <property type="project" value="UniProtKB-ARBA"/>
</dbReference>
<dbReference type="PANTHER" id="PTHR43798">
    <property type="entry name" value="MONOACYLGLYCEROL LIPASE"/>
    <property type="match status" value="1"/>
</dbReference>
<comment type="caution">
    <text evidence="2">The sequence shown here is derived from an EMBL/GenBank/DDBJ whole genome shotgun (WGS) entry which is preliminary data.</text>
</comment>
<dbReference type="SUPFAM" id="SSF53474">
    <property type="entry name" value="alpha/beta-Hydrolases"/>
    <property type="match status" value="1"/>
</dbReference>
<dbReference type="Proteomes" id="UP000552045">
    <property type="component" value="Unassembled WGS sequence"/>
</dbReference>
<reference evidence="2 3" key="1">
    <citation type="submission" date="2020-07" db="EMBL/GenBank/DDBJ databases">
        <title>Sequencing the genomes of 1000 actinobacteria strains.</title>
        <authorList>
            <person name="Klenk H.-P."/>
        </authorList>
    </citation>
    <scope>NUCLEOTIDE SEQUENCE [LARGE SCALE GENOMIC DNA]</scope>
    <source>
        <strain evidence="2 3">DSM 22185</strain>
    </source>
</reference>
<evidence type="ECO:0000313" key="2">
    <source>
        <dbReference type="EMBL" id="NYD54924.1"/>
    </source>
</evidence>